<dbReference type="GO" id="GO:0000287">
    <property type="term" value="F:magnesium ion binding"/>
    <property type="evidence" value="ECO:0007669"/>
    <property type="project" value="UniProtKB-UniRule"/>
</dbReference>
<evidence type="ECO:0000313" key="4">
    <source>
        <dbReference type="EMBL" id="MBP3192231.1"/>
    </source>
</evidence>
<keyword evidence="2 4" id="KW-0418">Kinase</keyword>
<comment type="similarity">
    <text evidence="2">Belongs to the thiamine-monophosphate kinase family.</text>
</comment>
<evidence type="ECO:0000256" key="1">
    <source>
        <dbReference type="ARBA" id="ARBA00022977"/>
    </source>
</evidence>
<dbReference type="GO" id="GO:0005524">
    <property type="term" value="F:ATP binding"/>
    <property type="evidence" value="ECO:0007669"/>
    <property type="project" value="UniProtKB-UniRule"/>
</dbReference>
<dbReference type="NCBIfam" id="TIGR01379">
    <property type="entry name" value="thiL"/>
    <property type="match status" value="1"/>
</dbReference>
<dbReference type="SUPFAM" id="SSF55326">
    <property type="entry name" value="PurM N-terminal domain-like"/>
    <property type="match status" value="1"/>
</dbReference>
<comment type="caution">
    <text evidence="4">The sequence shown here is derived from an EMBL/GenBank/DDBJ whole genome shotgun (WGS) entry which is preliminary data.</text>
</comment>
<dbReference type="CDD" id="cd02194">
    <property type="entry name" value="ThiL"/>
    <property type="match status" value="1"/>
</dbReference>
<keyword evidence="2 4" id="KW-0808">Transferase</keyword>
<dbReference type="GO" id="GO:0009228">
    <property type="term" value="P:thiamine biosynthetic process"/>
    <property type="evidence" value="ECO:0007669"/>
    <property type="project" value="UniProtKB-KW"/>
</dbReference>
<dbReference type="PANTHER" id="PTHR30270">
    <property type="entry name" value="THIAMINE-MONOPHOSPHATE KINASE"/>
    <property type="match status" value="1"/>
</dbReference>
<comment type="function">
    <text evidence="2">Catalyzes the ATP-dependent phosphorylation of thiamine-monophosphate (TMP) to form thiamine-pyrophosphate (TPP), the active form of vitamin B1.</text>
</comment>
<keyword evidence="2" id="KW-0067">ATP-binding</keyword>
<dbReference type="RefSeq" id="WP_210511121.1">
    <property type="nucleotide sequence ID" value="NZ_JAFIDN010000003.1"/>
</dbReference>
<dbReference type="PANTHER" id="PTHR30270:SF0">
    <property type="entry name" value="THIAMINE-MONOPHOSPHATE KINASE"/>
    <property type="match status" value="1"/>
</dbReference>
<comment type="catalytic activity">
    <reaction evidence="2">
        <text>thiamine phosphate + ATP = thiamine diphosphate + ADP</text>
        <dbReference type="Rhea" id="RHEA:15913"/>
        <dbReference type="ChEBI" id="CHEBI:30616"/>
        <dbReference type="ChEBI" id="CHEBI:37575"/>
        <dbReference type="ChEBI" id="CHEBI:58937"/>
        <dbReference type="ChEBI" id="CHEBI:456216"/>
        <dbReference type="EC" id="2.7.4.16"/>
    </reaction>
</comment>
<dbReference type="HAMAP" id="MF_02128">
    <property type="entry name" value="TMP_kinase"/>
    <property type="match status" value="1"/>
</dbReference>
<gene>
    <name evidence="2 4" type="primary">thiL</name>
    <name evidence="4" type="ORF">NATSA_06125</name>
</gene>
<feature type="domain" description="PurM-like N-terminal" evidence="3">
    <location>
        <begin position="37"/>
        <end position="151"/>
    </location>
</feature>
<feature type="binding site" evidence="2">
    <location>
        <position position="133"/>
    </location>
    <ligand>
        <name>Mg(2+)</name>
        <dbReference type="ChEBI" id="CHEBI:18420"/>
        <label>1</label>
    </ligand>
</feature>
<reference evidence="4" key="1">
    <citation type="submission" date="2021-02" db="EMBL/GenBank/DDBJ databases">
        <title>Natronogracilivirga saccharolytica gen. nov. sp. nov. a new anaerobic, haloalkiliphilic carbohydrate-fermenting bacterium from soda lake and proposing of Cyclonatronumiaceae fam. nov. in the phylum Balneolaeota.</title>
        <authorList>
            <person name="Zhilina T.N."/>
            <person name="Sorokin D.Y."/>
            <person name="Zavarzina D.G."/>
            <person name="Toshchakov S.V."/>
            <person name="Kublanov I.V."/>
        </authorList>
    </citation>
    <scope>NUCLEOTIDE SEQUENCE</scope>
    <source>
        <strain evidence="4">Z-1702</strain>
    </source>
</reference>
<feature type="binding site" evidence="2">
    <location>
        <begin position="132"/>
        <end position="133"/>
    </location>
    <ligand>
        <name>ATP</name>
        <dbReference type="ChEBI" id="CHEBI:30616"/>
    </ligand>
</feature>
<keyword evidence="2" id="KW-0460">Magnesium</keyword>
<dbReference type="AlphaFoldDB" id="A0A8J7UT43"/>
<comment type="miscellaneous">
    <text evidence="2">Reaction mechanism of ThiL seems to utilize a direct, inline transfer of the gamma-phosphate of ATP to TMP rather than a phosphorylated enzyme intermediate.</text>
</comment>
<organism evidence="4 5">
    <name type="scientific">Natronogracilivirga saccharolytica</name>
    <dbReference type="NCBI Taxonomy" id="2812953"/>
    <lineage>
        <taxon>Bacteria</taxon>
        <taxon>Pseudomonadati</taxon>
        <taxon>Balneolota</taxon>
        <taxon>Balneolia</taxon>
        <taxon>Balneolales</taxon>
        <taxon>Cyclonatronaceae</taxon>
        <taxon>Natronogracilivirga</taxon>
    </lineage>
</organism>
<keyword evidence="2" id="KW-0547">Nucleotide-binding</keyword>
<dbReference type="EMBL" id="JAFIDN010000003">
    <property type="protein sequence ID" value="MBP3192231.1"/>
    <property type="molecule type" value="Genomic_DNA"/>
</dbReference>
<dbReference type="EC" id="2.7.4.16" evidence="2"/>
<sequence>MANETGQNISDIGRNGLIQEISKSSAFRTEKVTRGIGDDAAVISTSDTEYSLITSETFVEGVEFDLTFMPFHQIGAKVISAAVSDIYAMNGTPVAVLVNLAIPNRVTVDMVQELYKGIGMACSDYECQLSGGDLTGSHNALVISVTAFGEVGKNNIVYNKGASEVDAICVTGDLGSALAGLKILLREKKHWQESDDPVMQPDLTPWDYVVKKQLVPVARKDIIGKFSELNIKPAAMIDISQGLLPDLQRLMKESEKGAYIYQSAIPIDLQTRDVANEMKEDVDKYAMFGGEDFELLFTAPQKMVDKLTDSFKDITIIGKVTDKSGITEMQSAEGDVITFEH</sequence>
<keyword evidence="5" id="KW-1185">Reference proteome</keyword>
<dbReference type="GO" id="GO:0009030">
    <property type="term" value="F:thiamine-phosphate kinase activity"/>
    <property type="evidence" value="ECO:0007669"/>
    <property type="project" value="UniProtKB-UniRule"/>
</dbReference>
<dbReference type="Proteomes" id="UP000673975">
    <property type="component" value="Unassembled WGS sequence"/>
</dbReference>
<feature type="binding site" evidence="2">
    <location>
        <position position="54"/>
    </location>
    <ligand>
        <name>Mg(2+)</name>
        <dbReference type="ChEBI" id="CHEBI:18420"/>
        <label>4</label>
    </ligand>
</feature>
<dbReference type="InterPro" id="IPR006283">
    <property type="entry name" value="ThiL-like"/>
</dbReference>
<feature type="binding site" evidence="2">
    <location>
        <position position="240"/>
    </location>
    <ligand>
        <name>ATP</name>
        <dbReference type="ChEBI" id="CHEBI:30616"/>
    </ligand>
</feature>
<feature type="binding site" evidence="2">
    <location>
        <position position="291"/>
    </location>
    <ligand>
        <name>substrate</name>
    </ligand>
</feature>
<evidence type="ECO:0000313" key="5">
    <source>
        <dbReference type="Proteomes" id="UP000673975"/>
    </source>
</evidence>
<dbReference type="InterPro" id="IPR036921">
    <property type="entry name" value="PurM-like_N_sf"/>
</dbReference>
<feature type="binding site" evidence="2">
    <location>
        <position position="85"/>
    </location>
    <ligand>
        <name>Mg(2+)</name>
        <dbReference type="ChEBI" id="CHEBI:18420"/>
        <label>4</label>
    </ligand>
</feature>
<dbReference type="InterPro" id="IPR036676">
    <property type="entry name" value="PurM-like_C_sf"/>
</dbReference>
<name>A0A8J7UT43_9BACT</name>
<proteinExistence type="inferred from homology"/>
<accession>A0A8J7UT43</accession>
<comment type="caution">
    <text evidence="2">Lacks conserved residue(s) required for the propagation of feature annotation.</text>
</comment>
<feature type="binding site" evidence="2">
    <location>
        <position position="85"/>
    </location>
    <ligand>
        <name>Mg(2+)</name>
        <dbReference type="ChEBI" id="CHEBI:18420"/>
        <label>2</label>
    </ligand>
</feature>
<dbReference type="Gene3D" id="3.30.1330.10">
    <property type="entry name" value="PurM-like, N-terminal domain"/>
    <property type="match status" value="1"/>
</dbReference>
<feature type="binding site" evidence="2">
    <location>
        <position position="55"/>
    </location>
    <ligand>
        <name>Mg(2+)</name>
        <dbReference type="ChEBI" id="CHEBI:18420"/>
        <label>1</label>
    </ligand>
</feature>
<evidence type="ECO:0000256" key="2">
    <source>
        <dbReference type="HAMAP-Rule" id="MF_02128"/>
    </source>
</evidence>
<keyword evidence="1 2" id="KW-0784">Thiamine biosynthesis</keyword>
<dbReference type="SUPFAM" id="SSF56042">
    <property type="entry name" value="PurM C-terminal domain-like"/>
    <property type="match status" value="1"/>
</dbReference>
<evidence type="ECO:0000259" key="3">
    <source>
        <dbReference type="Pfam" id="PF00586"/>
    </source>
</evidence>
<feature type="binding site" evidence="2">
    <location>
        <position position="39"/>
    </location>
    <ligand>
        <name>Mg(2+)</name>
        <dbReference type="ChEBI" id="CHEBI:18420"/>
        <label>3</label>
    </ligand>
</feature>
<dbReference type="Pfam" id="PF00586">
    <property type="entry name" value="AIRS"/>
    <property type="match status" value="1"/>
</dbReference>
<dbReference type="Gene3D" id="3.90.650.10">
    <property type="entry name" value="PurM-like C-terminal domain"/>
    <property type="match status" value="1"/>
</dbReference>
<feature type="binding site" evidence="2">
    <location>
        <position position="238"/>
    </location>
    <ligand>
        <name>Mg(2+)</name>
        <dbReference type="ChEBI" id="CHEBI:18420"/>
        <label>3</label>
    </ligand>
</feature>
<dbReference type="InterPro" id="IPR016188">
    <property type="entry name" value="PurM-like_N"/>
</dbReference>
<keyword evidence="2" id="KW-0479">Metal-binding</keyword>
<dbReference type="PIRSF" id="PIRSF005303">
    <property type="entry name" value="Thiam_monoph_kin"/>
    <property type="match status" value="1"/>
</dbReference>
<feature type="binding site" evidence="2">
    <location>
        <position position="85"/>
    </location>
    <ligand>
        <name>Mg(2+)</name>
        <dbReference type="ChEBI" id="CHEBI:18420"/>
        <label>3</label>
    </ligand>
</feature>
<feature type="binding site" evidence="2">
    <location>
        <position position="39"/>
    </location>
    <ligand>
        <name>Mg(2+)</name>
        <dbReference type="ChEBI" id="CHEBI:18420"/>
        <label>4</label>
    </ligand>
</feature>
<dbReference type="UniPathway" id="UPA00060">
    <property type="reaction ID" value="UER00142"/>
</dbReference>
<protein>
    <recommendedName>
        <fullName evidence="2">Thiamine-monophosphate kinase</fullName>
        <shortName evidence="2">TMP kinase</shortName>
        <shortName evidence="2">Thiamine-phosphate kinase</shortName>
        <ecNumber evidence="2">2.7.4.16</ecNumber>
    </recommendedName>
</protein>
<feature type="binding site" evidence="2">
    <location>
        <position position="115"/>
    </location>
    <ligand>
        <name>ATP</name>
        <dbReference type="ChEBI" id="CHEBI:30616"/>
    </ligand>
</feature>
<comment type="pathway">
    <text evidence="2">Cofactor biosynthesis; thiamine diphosphate biosynthesis; thiamine diphosphate from thiamine phosphate: step 1/1.</text>
</comment>
<dbReference type="GO" id="GO:0009229">
    <property type="term" value="P:thiamine diphosphate biosynthetic process"/>
    <property type="evidence" value="ECO:0007669"/>
    <property type="project" value="UniProtKB-UniRule"/>
</dbReference>